<reference evidence="2" key="1">
    <citation type="journal article" date="2023" name="Mol. Plant Microbe Interact.">
        <title>Elucidating the Obligate Nature and Biological Capacity of an Invasive Fungal Corn Pathogen.</title>
        <authorList>
            <person name="MacCready J.S."/>
            <person name="Roggenkamp E.M."/>
            <person name="Gdanetz K."/>
            <person name="Chilvers M.I."/>
        </authorList>
    </citation>
    <scope>NUCLEOTIDE SEQUENCE</scope>
    <source>
        <strain evidence="2">PM02</strain>
    </source>
</reference>
<evidence type="ECO:0000256" key="1">
    <source>
        <dbReference type="SAM" id="MobiDB-lite"/>
    </source>
</evidence>
<sequence length="104" mass="10937">MFSARKHRGGREQSVLPAPSASGAPAAPSQQPGGLGADHVGGKAVGRGRQHRPGELRLGRLEHGRRDVEHDQRAQDEHQGEHGRVGKARAALGGCHSIYVCSAP</sequence>
<evidence type="ECO:0000313" key="2">
    <source>
        <dbReference type="EMBL" id="KAK2072116.1"/>
    </source>
</evidence>
<keyword evidence="3" id="KW-1185">Reference proteome</keyword>
<dbReference type="AlphaFoldDB" id="A0AAD9I6V0"/>
<protein>
    <submittedName>
        <fullName evidence="2">Uncharacterized protein</fullName>
    </submittedName>
</protein>
<dbReference type="Proteomes" id="UP001217918">
    <property type="component" value="Unassembled WGS sequence"/>
</dbReference>
<comment type="caution">
    <text evidence="2">The sequence shown here is derived from an EMBL/GenBank/DDBJ whole genome shotgun (WGS) entry which is preliminary data.</text>
</comment>
<dbReference type="EMBL" id="JAQQPM010000005">
    <property type="protein sequence ID" value="KAK2072116.1"/>
    <property type="molecule type" value="Genomic_DNA"/>
</dbReference>
<proteinExistence type="predicted"/>
<feature type="compositionally biased region" description="Basic and acidic residues" evidence="1">
    <location>
        <begin position="52"/>
        <end position="84"/>
    </location>
</feature>
<feature type="region of interest" description="Disordered" evidence="1">
    <location>
        <begin position="1"/>
        <end position="86"/>
    </location>
</feature>
<organism evidence="2 3">
    <name type="scientific">Phyllachora maydis</name>
    <dbReference type="NCBI Taxonomy" id="1825666"/>
    <lineage>
        <taxon>Eukaryota</taxon>
        <taxon>Fungi</taxon>
        <taxon>Dikarya</taxon>
        <taxon>Ascomycota</taxon>
        <taxon>Pezizomycotina</taxon>
        <taxon>Sordariomycetes</taxon>
        <taxon>Sordariomycetidae</taxon>
        <taxon>Phyllachorales</taxon>
        <taxon>Phyllachoraceae</taxon>
        <taxon>Phyllachora</taxon>
    </lineage>
</organism>
<name>A0AAD9I6V0_9PEZI</name>
<gene>
    <name evidence="2" type="ORF">P8C59_006492</name>
</gene>
<accession>A0AAD9I6V0</accession>
<feature type="compositionally biased region" description="Low complexity" evidence="1">
    <location>
        <begin position="16"/>
        <end position="32"/>
    </location>
</feature>
<evidence type="ECO:0000313" key="3">
    <source>
        <dbReference type="Proteomes" id="UP001217918"/>
    </source>
</evidence>